<evidence type="ECO:0000313" key="2">
    <source>
        <dbReference type="EMBL" id="KAA1118140.1"/>
    </source>
</evidence>
<keyword evidence="1" id="KW-0812">Transmembrane</keyword>
<dbReference type="EMBL" id="VSWC01000002">
    <property type="protein sequence ID" value="KAA1118140.1"/>
    <property type="molecule type" value="Genomic_DNA"/>
</dbReference>
<evidence type="ECO:0000313" key="3">
    <source>
        <dbReference type="Proteomes" id="UP000324748"/>
    </source>
</evidence>
<feature type="transmembrane region" description="Helical" evidence="1">
    <location>
        <begin position="152"/>
        <end position="171"/>
    </location>
</feature>
<proteinExistence type="predicted"/>
<evidence type="ECO:0000256" key="1">
    <source>
        <dbReference type="SAM" id="Phobius"/>
    </source>
</evidence>
<feature type="transmembrane region" description="Helical" evidence="1">
    <location>
        <begin position="406"/>
        <end position="429"/>
    </location>
</feature>
<feature type="transmembrane region" description="Helical" evidence="1">
    <location>
        <begin position="321"/>
        <end position="345"/>
    </location>
</feature>
<dbReference type="AlphaFoldDB" id="A0A5B0QYA9"/>
<dbReference type="Proteomes" id="UP000324748">
    <property type="component" value="Unassembled WGS sequence"/>
</dbReference>
<accession>A0A5B0QYA9</accession>
<feature type="transmembrane region" description="Helical" evidence="1">
    <location>
        <begin position="235"/>
        <end position="261"/>
    </location>
</feature>
<dbReference type="OrthoDB" id="2501087at2759"/>
<keyword evidence="1" id="KW-0472">Membrane</keyword>
<protein>
    <submittedName>
        <fullName evidence="2">Uncharacterized protein</fullName>
    </submittedName>
</protein>
<keyword evidence="1" id="KW-1133">Transmembrane helix</keyword>
<reference evidence="2 3" key="1">
    <citation type="submission" date="2019-05" db="EMBL/GenBank/DDBJ databases">
        <title>Emergence of the Ug99 lineage of the wheat stem rust pathogen through somatic hybridization.</title>
        <authorList>
            <person name="Li F."/>
            <person name="Upadhyaya N.M."/>
            <person name="Sperschneider J."/>
            <person name="Matny O."/>
            <person name="Nguyen-Phuc H."/>
            <person name="Mago R."/>
            <person name="Raley C."/>
            <person name="Miller M.E."/>
            <person name="Silverstein K.A.T."/>
            <person name="Henningsen E."/>
            <person name="Hirsch C.D."/>
            <person name="Visser B."/>
            <person name="Pretorius Z.A."/>
            <person name="Steffenson B.J."/>
            <person name="Schwessinger B."/>
            <person name="Dodds P.N."/>
            <person name="Figueroa M."/>
        </authorList>
    </citation>
    <scope>NUCLEOTIDE SEQUENCE [LARGE SCALE GENOMIC DNA]</scope>
    <source>
        <strain evidence="2">21-0</strain>
    </source>
</reference>
<gene>
    <name evidence="2" type="ORF">PGT21_032327</name>
</gene>
<sequence length="472" mass="53054">MKGINRYNRYGWLPREPQHIYFLKFHLTNCELYVLRGAPSTMSASTPSMFNDLSEAFSLVNSMSAVLNPYPLILQAIASQKAKIANPSLPKVVFVLGVVHLVLLLLAAITFFLKASRKDNGKRRKIWFWRTHYVANQTIPYLVPNGNFSIELLQIFSCSFYIIFSVTTYAVCTYPQVPSDITHASIIFWYAIAIVPDAAAFWWGGWAAIYLVYLSPTQLDITDSNTKKSFIRHPIFMNTLCIGVPAVVATYFLIVGITMAVELKQILNSYNLLGTTLHELSVLWKPDDPLNHEKNRTLFNLFETILGQVSRVTAVAQRETYGWAAVSISMIAFYLATTISAGHLLKRTLSIATGKKSLCEKRIDPDKSVNYLDESISSIDSKAGSEGFKLTFVKCTSTLRLQRGYYFIYISCAIMLAVLGLNICISVIFGLKTKVILIQTDWQIRLLTMISSTSALLSFSLFLQSLMLLVWG</sequence>
<feature type="transmembrane region" description="Helical" evidence="1">
    <location>
        <begin position="449"/>
        <end position="471"/>
    </location>
</feature>
<keyword evidence="3" id="KW-1185">Reference proteome</keyword>
<name>A0A5B0QYA9_PUCGR</name>
<comment type="caution">
    <text evidence="2">The sequence shown here is derived from an EMBL/GenBank/DDBJ whole genome shotgun (WGS) entry which is preliminary data.</text>
</comment>
<feature type="transmembrane region" description="Helical" evidence="1">
    <location>
        <begin position="92"/>
        <end position="113"/>
    </location>
</feature>
<organism evidence="2 3">
    <name type="scientific">Puccinia graminis f. sp. tritici</name>
    <dbReference type="NCBI Taxonomy" id="56615"/>
    <lineage>
        <taxon>Eukaryota</taxon>
        <taxon>Fungi</taxon>
        <taxon>Dikarya</taxon>
        <taxon>Basidiomycota</taxon>
        <taxon>Pucciniomycotina</taxon>
        <taxon>Pucciniomycetes</taxon>
        <taxon>Pucciniales</taxon>
        <taxon>Pucciniaceae</taxon>
        <taxon>Puccinia</taxon>
    </lineage>
</organism>
<feature type="transmembrane region" description="Helical" evidence="1">
    <location>
        <begin position="186"/>
        <end position="214"/>
    </location>
</feature>